<accession>S6AZC7</accession>
<reference evidence="1" key="1">
    <citation type="journal article" date="2014" name="BMC Genomics">
        <title>The Babesia bovis gene and promoter model: an update from full-length EST analysis.</title>
        <authorList>
            <person name="Yamagishi J."/>
            <person name="Wakaguri H."/>
            <person name="Yokoyama N."/>
            <person name="Yamashita R."/>
            <person name="Suzuki Y."/>
            <person name="Xuan X."/>
            <person name="Igarashi I."/>
        </authorList>
    </citation>
    <scope>NUCLEOTIDE SEQUENCE</scope>
    <source>
        <strain evidence="1">Texas</strain>
    </source>
</reference>
<name>S6AZC7_BABBO</name>
<dbReference type="EMBL" id="AK440594">
    <property type="protein sequence ID" value="BAN64388.1"/>
    <property type="molecule type" value="mRNA"/>
</dbReference>
<proteinExistence type="evidence at transcript level"/>
<evidence type="ECO:0000313" key="1">
    <source>
        <dbReference type="EMBL" id="BAN64388.1"/>
    </source>
</evidence>
<organism evidence="1">
    <name type="scientific">Babesia bovis</name>
    <dbReference type="NCBI Taxonomy" id="5865"/>
    <lineage>
        <taxon>Eukaryota</taxon>
        <taxon>Sar</taxon>
        <taxon>Alveolata</taxon>
        <taxon>Apicomplexa</taxon>
        <taxon>Aconoidasida</taxon>
        <taxon>Piroplasmida</taxon>
        <taxon>Babesiidae</taxon>
        <taxon>Babesia</taxon>
    </lineage>
</organism>
<protein>
    <submittedName>
        <fullName evidence="1">Uncharacterized protein</fullName>
    </submittedName>
</protein>
<sequence length="52" mass="5829">MVTMAVDSVDANQSYHVPGYYQYCIDMGSATVTHSIWRGTSRMMEAKRGIIV</sequence>
<dbReference type="AlphaFoldDB" id="S6AZC7"/>